<keyword evidence="2" id="KW-0472">Membrane</keyword>
<dbReference type="InterPro" id="IPR052894">
    <property type="entry name" value="AsmA-related"/>
</dbReference>
<organism evidence="4 5">
    <name type="scientific">Durusdinium trenchii</name>
    <dbReference type="NCBI Taxonomy" id="1381693"/>
    <lineage>
        <taxon>Eukaryota</taxon>
        <taxon>Sar</taxon>
        <taxon>Alveolata</taxon>
        <taxon>Dinophyceae</taxon>
        <taxon>Suessiales</taxon>
        <taxon>Symbiodiniaceae</taxon>
        <taxon>Durusdinium</taxon>
    </lineage>
</organism>
<protein>
    <submittedName>
        <fullName evidence="4">AsmA domain-containing protein</fullName>
    </submittedName>
</protein>
<feature type="region of interest" description="Disordered" evidence="1">
    <location>
        <begin position="612"/>
        <end position="632"/>
    </location>
</feature>
<dbReference type="PANTHER" id="PTHR30441">
    <property type="entry name" value="DUF748 DOMAIN-CONTAINING PROTEIN"/>
    <property type="match status" value="1"/>
</dbReference>
<dbReference type="PANTHER" id="PTHR30441:SF4">
    <property type="entry name" value="PROTEIN ASMA"/>
    <property type="match status" value="1"/>
</dbReference>
<dbReference type="InterPro" id="IPR007844">
    <property type="entry name" value="AsmA"/>
</dbReference>
<comment type="caution">
    <text evidence="4">The sequence shown here is derived from an EMBL/GenBank/DDBJ whole genome shotgun (WGS) entry which is preliminary data.</text>
</comment>
<dbReference type="Proteomes" id="UP001642464">
    <property type="component" value="Unassembled WGS sequence"/>
</dbReference>
<feature type="domain" description="AsmA" evidence="3">
    <location>
        <begin position="379"/>
        <end position="522"/>
    </location>
</feature>
<evidence type="ECO:0000256" key="2">
    <source>
        <dbReference type="SAM" id="Phobius"/>
    </source>
</evidence>
<evidence type="ECO:0000313" key="4">
    <source>
        <dbReference type="EMBL" id="CAK9077782.1"/>
    </source>
</evidence>
<name>A0ABP0PQD9_9DINO</name>
<dbReference type="Pfam" id="PF05170">
    <property type="entry name" value="AsmA"/>
    <property type="match status" value="1"/>
</dbReference>
<reference evidence="4 5" key="1">
    <citation type="submission" date="2024-02" db="EMBL/GenBank/DDBJ databases">
        <authorList>
            <person name="Chen Y."/>
            <person name="Shah S."/>
            <person name="Dougan E. K."/>
            <person name="Thang M."/>
            <person name="Chan C."/>
        </authorList>
    </citation>
    <scope>NUCLEOTIDE SEQUENCE [LARGE SCALE GENOMIC DNA]</scope>
</reference>
<evidence type="ECO:0000313" key="5">
    <source>
        <dbReference type="Proteomes" id="UP001642464"/>
    </source>
</evidence>
<gene>
    <name evidence="4" type="ORF">SCF082_LOCUS37270</name>
</gene>
<proteinExistence type="predicted"/>
<sequence>MLGPTGKSTDQPITCSESSYARNSGLMTGKADRRRPLIVWGALIAVIGAAFVAPAVIGTRHADTIPGWTVRAQSRDAVSITKPVPLFAEPSITLKKGTVSLAAGSDGGGGVGAILRALVMGKGVDLFLDEAQISVDRTEKAAERTVAHASDTLPNAVRSVVTALSGFSFRTLQVSDATVTVLTSEDEQATFSRIDAVLSTDGSGLVTAKGRLAYRGELLEFDVAFTPRAKDSVEPVNVRANVKGAYITFAFDGRLPPGDRSRIVAENAELSLSDVREAANWLGADWPDGPGLGPFSAKGDLQLDERTISFANANVSLDGNAGSGTLAVTFADERAEIEGTLAFGTLDLSPYAIEKPTSAIARATGWLTSLRIPGLAESSLLNEVDADLRISAANVVNQSERLGRAAASLTVSGGKLYGEIVELAFEQGGTGEGQFTADVTGADPQYTVRADLSDIDFAMLPRPETGPSVLEGVGTLKIDLATEGTSEEELIRGLSGNVSVEMRELSRLGVDINALEKAADAASKEGGWNGADLAATTLSGLSARFSALGGVLTADGVEARFGSRTAHVIGSVDIDSAAIDFVLSLDETADAEGDPATSVGAYRLQGPWAAPLIRPAKPGRAADAAKRERDPG</sequence>
<dbReference type="EMBL" id="CAXAMM010037891">
    <property type="protein sequence ID" value="CAK9077782.1"/>
    <property type="molecule type" value="Genomic_DNA"/>
</dbReference>
<evidence type="ECO:0000256" key="1">
    <source>
        <dbReference type="SAM" id="MobiDB-lite"/>
    </source>
</evidence>
<evidence type="ECO:0000259" key="3">
    <source>
        <dbReference type="Pfam" id="PF05170"/>
    </source>
</evidence>
<accession>A0ABP0PQD9</accession>
<keyword evidence="2" id="KW-1133">Transmembrane helix</keyword>
<keyword evidence="2" id="KW-0812">Transmembrane</keyword>
<keyword evidence="5" id="KW-1185">Reference proteome</keyword>
<feature type="transmembrane region" description="Helical" evidence="2">
    <location>
        <begin position="37"/>
        <end position="57"/>
    </location>
</feature>
<feature type="compositionally biased region" description="Basic and acidic residues" evidence="1">
    <location>
        <begin position="623"/>
        <end position="632"/>
    </location>
</feature>